<keyword evidence="2" id="KW-0378">Hydrolase</keyword>
<feature type="signal peptide" evidence="1">
    <location>
        <begin position="1"/>
        <end position="27"/>
    </location>
</feature>
<name>A0AAP4BV65_9CORY</name>
<dbReference type="GO" id="GO:0016747">
    <property type="term" value="F:acyltransferase activity, transferring groups other than amino-acyl groups"/>
    <property type="evidence" value="ECO:0007669"/>
    <property type="project" value="TreeGrafter"/>
</dbReference>
<reference evidence="2" key="1">
    <citation type="submission" date="2023-05" db="EMBL/GenBank/DDBJ databases">
        <title>Metabolic capabilities are highly conserved among human nasal-associated Corynebacterium species in pangenomic analyses.</title>
        <authorList>
            <person name="Tran T.H."/>
            <person name="Roberts A.Q."/>
            <person name="Escapa I.F."/>
            <person name="Gao W."/>
            <person name="Conlan S."/>
            <person name="Kong H."/>
            <person name="Segre J.A."/>
            <person name="Kelly M.S."/>
            <person name="Lemon K.P."/>
        </authorList>
    </citation>
    <scope>NUCLEOTIDE SEQUENCE</scope>
    <source>
        <strain evidence="2">KPL2654</strain>
    </source>
</reference>
<dbReference type="RefSeq" id="WP_147579123.1">
    <property type="nucleotide sequence ID" value="NZ_CABIYR010000006.1"/>
</dbReference>
<evidence type="ECO:0000313" key="2">
    <source>
        <dbReference type="EMBL" id="MDK4326563.1"/>
    </source>
</evidence>
<dbReference type="Gene3D" id="3.40.50.1820">
    <property type="entry name" value="alpha/beta hydrolase"/>
    <property type="match status" value="1"/>
</dbReference>
<comment type="caution">
    <text evidence="2">The sequence shown here is derived from an EMBL/GenBank/DDBJ whole genome shotgun (WGS) entry which is preliminary data.</text>
</comment>
<organism evidence="2 3">
    <name type="scientific">Corynebacterium propinquum</name>
    <dbReference type="NCBI Taxonomy" id="43769"/>
    <lineage>
        <taxon>Bacteria</taxon>
        <taxon>Bacillati</taxon>
        <taxon>Actinomycetota</taxon>
        <taxon>Actinomycetes</taxon>
        <taxon>Mycobacteriales</taxon>
        <taxon>Corynebacteriaceae</taxon>
        <taxon>Corynebacterium</taxon>
    </lineage>
</organism>
<dbReference type="InterPro" id="IPR029058">
    <property type="entry name" value="AB_hydrolase_fold"/>
</dbReference>
<dbReference type="GO" id="GO:0016787">
    <property type="term" value="F:hydrolase activity"/>
    <property type="evidence" value="ECO:0007669"/>
    <property type="project" value="UniProtKB-KW"/>
</dbReference>
<dbReference type="Pfam" id="PF00756">
    <property type="entry name" value="Esterase"/>
    <property type="match status" value="1"/>
</dbReference>
<evidence type="ECO:0000256" key="1">
    <source>
        <dbReference type="SAM" id="SignalP"/>
    </source>
</evidence>
<sequence>MKLRNVVVAAAAISTLALTPVSGIAQTAPQTGIAQNTPQEPAGTPTIPAGTVREEILPAEFEDESWRTVIADKGDRVQEVTVHSPSMDREIPVVTIKADESAGPRPTLYLLNGAGGGEQSANWIAQTDAVDFYLEKNINVVIPMRGAFSYYTDWNETPADSKYLTGPQKWETFLINELPGPIEEYLGANGKRGIAGMSMSATSSLLLAAHNPGMFAATGSFSGCAETNSPMGRAAVGLTVNRANAHPDQVWGPMGSQRALENDALLQAEFLRGTEIYVSNATGLIGERETAQGLREKGIPEQALSANQANLAIAGGGIEAVTNACTHRLVAKLNHLGIPVDHHKPATGVHTWSYWQDDLRNSWPTFARAFGITE</sequence>
<dbReference type="PANTHER" id="PTHR48098:SF1">
    <property type="entry name" value="DIACYLGLYCEROL ACYLTRANSFERASE_MYCOLYLTRANSFERASE AG85A"/>
    <property type="match status" value="1"/>
</dbReference>
<dbReference type="PANTHER" id="PTHR48098">
    <property type="entry name" value="ENTEROCHELIN ESTERASE-RELATED"/>
    <property type="match status" value="1"/>
</dbReference>
<dbReference type="SUPFAM" id="SSF53474">
    <property type="entry name" value="alpha/beta-Hydrolases"/>
    <property type="match status" value="1"/>
</dbReference>
<dbReference type="EMBL" id="JASNVP010000007">
    <property type="protein sequence ID" value="MDK4326563.1"/>
    <property type="molecule type" value="Genomic_DNA"/>
</dbReference>
<protein>
    <submittedName>
        <fullName evidence="2">Alpha/beta hydrolase family protein</fullName>
    </submittedName>
</protein>
<gene>
    <name evidence="2" type="ORF">QPX54_08620</name>
</gene>
<feature type="chain" id="PRO_5042824650" evidence="1">
    <location>
        <begin position="28"/>
        <end position="374"/>
    </location>
</feature>
<dbReference type="InterPro" id="IPR000801">
    <property type="entry name" value="Esterase-like"/>
</dbReference>
<accession>A0AAP4BV65</accession>
<keyword evidence="1" id="KW-0732">Signal</keyword>
<dbReference type="Proteomes" id="UP001226160">
    <property type="component" value="Unassembled WGS sequence"/>
</dbReference>
<dbReference type="AlphaFoldDB" id="A0AAP4BV65"/>
<proteinExistence type="predicted"/>
<evidence type="ECO:0000313" key="3">
    <source>
        <dbReference type="Proteomes" id="UP001226160"/>
    </source>
</evidence>
<dbReference type="InterPro" id="IPR050583">
    <property type="entry name" value="Mycobacterial_A85_antigen"/>
</dbReference>